<dbReference type="OrthoDB" id="10182at2157"/>
<dbReference type="SMART" id="SM00014">
    <property type="entry name" value="acidPPc"/>
    <property type="match status" value="1"/>
</dbReference>
<keyword evidence="4" id="KW-1185">Reference proteome</keyword>
<evidence type="ECO:0000313" key="4">
    <source>
        <dbReference type="Proteomes" id="UP000011566"/>
    </source>
</evidence>
<accession>M0LTT5</accession>
<feature type="transmembrane region" description="Helical" evidence="1">
    <location>
        <begin position="142"/>
        <end position="161"/>
    </location>
</feature>
<dbReference type="Pfam" id="PF01569">
    <property type="entry name" value="PAP2"/>
    <property type="match status" value="1"/>
</dbReference>
<dbReference type="PATRIC" id="fig|1132509.6.peg.3885"/>
<feature type="transmembrane region" description="Helical" evidence="1">
    <location>
        <begin position="243"/>
        <end position="262"/>
    </location>
</feature>
<feature type="transmembrane region" description="Helical" evidence="1">
    <location>
        <begin position="117"/>
        <end position="135"/>
    </location>
</feature>
<dbReference type="RefSeq" id="WP_007695938.1">
    <property type="nucleotide sequence ID" value="NZ_AJRK01000048.1"/>
</dbReference>
<feature type="transmembrane region" description="Helical" evidence="1">
    <location>
        <begin position="191"/>
        <end position="208"/>
    </location>
</feature>
<evidence type="ECO:0000313" key="3">
    <source>
        <dbReference type="EMBL" id="EMA35824.1"/>
    </source>
</evidence>
<dbReference type="eggNOG" id="arCOG03058">
    <property type="taxonomic scope" value="Archaea"/>
</dbReference>
<dbReference type="Proteomes" id="UP000011566">
    <property type="component" value="Unassembled WGS sequence"/>
</dbReference>
<organism evidence="3 4">
    <name type="scientific">Halococcus hamelinensis 100A6</name>
    <dbReference type="NCBI Taxonomy" id="1132509"/>
    <lineage>
        <taxon>Archaea</taxon>
        <taxon>Methanobacteriati</taxon>
        <taxon>Methanobacteriota</taxon>
        <taxon>Stenosarchaea group</taxon>
        <taxon>Halobacteria</taxon>
        <taxon>Halobacteriales</taxon>
        <taxon>Halococcaceae</taxon>
        <taxon>Halococcus</taxon>
    </lineage>
</organism>
<dbReference type="PANTHER" id="PTHR14969:SF13">
    <property type="entry name" value="AT30094P"/>
    <property type="match status" value="1"/>
</dbReference>
<dbReference type="InterPro" id="IPR000326">
    <property type="entry name" value="PAP2/HPO"/>
</dbReference>
<dbReference type="AlphaFoldDB" id="M0LTT5"/>
<dbReference type="InterPro" id="IPR036938">
    <property type="entry name" value="PAP2/HPO_sf"/>
</dbReference>
<protein>
    <submittedName>
        <fullName evidence="3">Phosphoesterase PA-phosphatase related protein</fullName>
    </submittedName>
</protein>
<name>M0LTT5_9EURY</name>
<feature type="domain" description="Phosphatidic acid phosphatase type 2/haloperoxidase" evidence="2">
    <location>
        <begin position="56"/>
        <end position="182"/>
    </location>
</feature>
<feature type="transmembrane region" description="Helical" evidence="1">
    <location>
        <begin position="20"/>
        <end position="44"/>
    </location>
</feature>
<feature type="transmembrane region" description="Helical" evidence="1">
    <location>
        <begin position="167"/>
        <end position="184"/>
    </location>
</feature>
<keyword evidence="1" id="KW-0472">Membrane</keyword>
<gene>
    <name evidence="3" type="ORF">C447_16749</name>
</gene>
<evidence type="ECO:0000256" key="1">
    <source>
        <dbReference type="SAM" id="Phobius"/>
    </source>
</evidence>
<keyword evidence="1" id="KW-1133">Transmembrane helix</keyword>
<feature type="transmembrane region" description="Helical" evidence="1">
    <location>
        <begin position="214"/>
        <end position="231"/>
    </location>
</feature>
<dbReference type="PANTHER" id="PTHR14969">
    <property type="entry name" value="SPHINGOSINE-1-PHOSPHATE PHOSPHOHYDROLASE"/>
    <property type="match status" value="1"/>
</dbReference>
<comment type="caution">
    <text evidence="3">The sequence shown here is derived from an EMBL/GenBank/DDBJ whole genome shotgun (WGS) entry which is preliminary data.</text>
</comment>
<dbReference type="Gene3D" id="1.20.144.10">
    <property type="entry name" value="Phosphatidic acid phosphatase type 2/haloperoxidase"/>
    <property type="match status" value="1"/>
</dbReference>
<dbReference type="EMBL" id="AOMB01000043">
    <property type="protein sequence ID" value="EMA35824.1"/>
    <property type="molecule type" value="Genomic_DNA"/>
</dbReference>
<reference evidence="3 4" key="1">
    <citation type="journal article" date="2014" name="PLoS Genet.">
        <title>Phylogenetically driven sequencing of extremely halophilic archaea reveals strategies for static and dynamic osmo-response.</title>
        <authorList>
            <person name="Becker E.A."/>
            <person name="Seitzer P.M."/>
            <person name="Tritt A."/>
            <person name="Larsen D."/>
            <person name="Krusor M."/>
            <person name="Yao A.I."/>
            <person name="Wu D."/>
            <person name="Madern D."/>
            <person name="Eisen J.A."/>
            <person name="Darling A.E."/>
            <person name="Facciotti M.T."/>
        </authorList>
    </citation>
    <scope>NUCLEOTIDE SEQUENCE [LARGE SCALE GENOMIC DNA]</scope>
    <source>
        <strain evidence="3 4">100A6</strain>
    </source>
</reference>
<keyword evidence="1" id="KW-0812">Transmembrane</keyword>
<evidence type="ECO:0000259" key="2">
    <source>
        <dbReference type="SMART" id="SM00014"/>
    </source>
</evidence>
<proteinExistence type="predicted"/>
<sequence>MRGVGITEALQRLPDVLAPVFALLTQLGDVWFVFLTLVVLYVAGERLPALGAPRERVAFVLGLVLGGIALTTALKAIFGFPRPPAPASVPGLSYVPELLQGAYVEAATATGYGFPSGHALLSTVFWGGLASALTVGSRRTRATVAGVVVAVICLARLVLGVHYAVDVAVGVTIGLVYLGVVVGLAGGRTRAAFRIAAVPAVVCVLAGPVTFDDVLILGGALGALGAWELLGPRVPNRLPSASVLGLAVGIAVLGGVFGAVYVLEPPLVVTGVAAAAVFGGMLSLPVVAGRFTPSPR</sequence>
<feature type="transmembrane region" description="Helical" evidence="1">
    <location>
        <begin position="268"/>
        <end position="288"/>
    </location>
</feature>
<feature type="transmembrane region" description="Helical" evidence="1">
    <location>
        <begin position="56"/>
        <end position="78"/>
    </location>
</feature>
<dbReference type="SUPFAM" id="SSF48317">
    <property type="entry name" value="Acid phosphatase/Vanadium-dependent haloperoxidase"/>
    <property type="match status" value="1"/>
</dbReference>